<name>A0A142F1L9_9CAUD</name>
<accession>A0A142F1L9</accession>
<organism evidence="1 2">
    <name type="scientific">Bacillus phage Mgbh1</name>
    <dbReference type="NCBI Taxonomy" id="1796993"/>
    <lineage>
        <taxon>Viruses</taxon>
        <taxon>Duplodnaviria</taxon>
        <taxon>Heunggongvirae</taxon>
        <taxon>Uroviricota</taxon>
        <taxon>Caudoviricetes</taxon>
        <taxon>Magadivirus</taxon>
        <taxon>Magadivirus Mgbh1</taxon>
    </lineage>
</organism>
<evidence type="ECO:0000313" key="2">
    <source>
        <dbReference type="Proteomes" id="UP000224134"/>
    </source>
</evidence>
<reference evidence="1 2" key="1">
    <citation type="submission" date="2016-02" db="EMBL/GenBank/DDBJ databases">
        <title>Isolation and characterization of bacteriophages from East Africa Rift Valley soda lakes.</title>
        <authorList>
            <person name="van Zyl L.J."/>
            <person name="Nemavhulani S."/>
            <person name="Cowan D.A."/>
            <person name="Trindade M.I."/>
        </authorList>
    </citation>
    <scope>NUCLEOTIDE SEQUENCE [LARGE SCALE GENOMIC DNA]</scope>
</reference>
<dbReference type="GeneID" id="40070720"/>
<dbReference type="EMBL" id="KU665491">
    <property type="protein sequence ID" value="AMQ66676.1"/>
    <property type="molecule type" value="Genomic_DNA"/>
</dbReference>
<sequence length="134" mass="14591">MPIYTPKFSEQPFRGGKNILASEHLQFIEAGATLDAQAFGEGYVEIGTAIMRDQSTGKYVPYADDTSGDEPTVPQGFDNFGILNVDWECDGENDGVVGEVIVRGSVYAAKLPDNVTDVFKANTPLIRYVDHIEG</sequence>
<evidence type="ECO:0000313" key="1">
    <source>
        <dbReference type="EMBL" id="AMQ66676.1"/>
    </source>
</evidence>
<keyword evidence="2" id="KW-1185">Reference proteome</keyword>
<protein>
    <recommendedName>
        <fullName evidence="3">Head decoration protein</fullName>
    </recommendedName>
</protein>
<evidence type="ECO:0008006" key="3">
    <source>
        <dbReference type="Google" id="ProtNLM"/>
    </source>
</evidence>
<dbReference type="RefSeq" id="YP_009595162.1">
    <property type="nucleotide sequence ID" value="NC_041879.1"/>
</dbReference>
<dbReference type="Proteomes" id="UP000224134">
    <property type="component" value="Segment"/>
</dbReference>
<dbReference type="KEGG" id="vg:40070720"/>
<proteinExistence type="predicted"/>